<protein>
    <submittedName>
        <fullName evidence="1">Uncharacterized protein</fullName>
    </submittedName>
</protein>
<evidence type="ECO:0000313" key="1">
    <source>
        <dbReference type="EMBL" id="KAI5327075.1"/>
    </source>
</evidence>
<gene>
    <name evidence="1" type="ORF">L3X38_026471</name>
</gene>
<dbReference type="EMBL" id="JAJFAZ020000005">
    <property type="protein sequence ID" value="KAI5327075.1"/>
    <property type="molecule type" value="Genomic_DNA"/>
</dbReference>
<sequence>MKLERNDAAKARVLREEYAIMSSVRFSSLLGDEKLSMPPLGGVHHEPNVALYFAEEEPIPVELERVELLAAEQEEVDQVLALTNTDKATDVLLARESLIC</sequence>
<comment type="caution">
    <text evidence="1">The sequence shown here is derived from an EMBL/GenBank/DDBJ whole genome shotgun (WGS) entry which is preliminary data.</text>
</comment>
<name>A0AAD4VL11_PRUDU</name>
<proteinExistence type="predicted"/>
<reference evidence="1 2" key="1">
    <citation type="journal article" date="2022" name="G3 (Bethesda)">
        <title>Whole-genome sequence and methylome profiling of the almond [Prunus dulcis (Mill.) D.A. Webb] cultivar 'Nonpareil'.</title>
        <authorList>
            <person name="D'Amico-Willman K.M."/>
            <person name="Ouma W.Z."/>
            <person name="Meulia T."/>
            <person name="Sideli G.M."/>
            <person name="Gradziel T.M."/>
            <person name="Fresnedo-Ramirez J."/>
        </authorList>
    </citation>
    <scope>NUCLEOTIDE SEQUENCE [LARGE SCALE GENOMIC DNA]</scope>
    <source>
        <strain evidence="1">Clone GOH B32 T37-40</strain>
    </source>
</reference>
<evidence type="ECO:0000313" key="2">
    <source>
        <dbReference type="Proteomes" id="UP001054821"/>
    </source>
</evidence>
<dbReference type="AlphaFoldDB" id="A0AAD4VL11"/>
<organism evidence="1 2">
    <name type="scientific">Prunus dulcis</name>
    <name type="common">Almond</name>
    <name type="synonym">Amygdalus dulcis</name>
    <dbReference type="NCBI Taxonomy" id="3755"/>
    <lineage>
        <taxon>Eukaryota</taxon>
        <taxon>Viridiplantae</taxon>
        <taxon>Streptophyta</taxon>
        <taxon>Embryophyta</taxon>
        <taxon>Tracheophyta</taxon>
        <taxon>Spermatophyta</taxon>
        <taxon>Magnoliopsida</taxon>
        <taxon>eudicotyledons</taxon>
        <taxon>Gunneridae</taxon>
        <taxon>Pentapetalae</taxon>
        <taxon>rosids</taxon>
        <taxon>fabids</taxon>
        <taxon>Rosales</taxon>
        <taxon>Rosaceae</taxon>
        <taxon>Amygdaloideae</taxon>
        <taxon>Amygdaleae</taxon>
        <taxon>Prunus</taxon>
    </lineage>
</organism>
<accession>A0AAD4VL11</accession>
<dbReference type="Proteomes" id="UP001054821">
    <property type="component" value="Chromosome 5"/>
</dbReference>
<keyword evidence="2" id="KW-1185">Reference proteome</keyword>